<dbReference type="AlphaFoldDB" id="A0A1Q8QLT3"/>
<dbReference type="Pfam" id="PF24828">
    <property type="entry name" value="DUF7713"/>
    <property type="match status" value="1"/>
</dbReference>
<sequence>MIMPGFSVWKAEELEGDYQFEILVKPEENQAVAIEHLHQKILTGIGYKTLARKPDRYFIDNAIHINKEQYSLNSIGTCRIQHAEEENQVYLVIDGKNIPLPDFGRALTAFEGFNMEFQIRDLSEEVLGKDMVLRKVSINPQVIIEHFEKTLGWFLQGDFLSYRHASACTEALFERIEELELLCKYGNQEEAVEVGKRMKQRLTSVEHDSDDFPDYLLKMIDEVIGTA</sequence>
<dbReference type="InterPro" id="IPR056103">
    <property type="entry name" value="DUF7686"/>
</dbReference>
<dbReference type="InterPro" id="IPR056130">
    <property type="entry name" value="DUF7713"/>
</dbReference>
<evidence type="ECO:0000259" key="1">
    <source>
        <dbReference type="Pfam" id="PF24735"/>
    </source>
</evidence>
<reference evidence="3 4" key="1">
    <citation type="submission" date="2016-09" db="EMBL/GenBank/DDBJ databases">
        <title>Complete genome of Desulfosporosinus sp. OL.</title>
        <authorList>
            <person name="Mardanov A."/>
            <person name="Beletsky A."/>
            <person name="Panova A."/>
            <person name="Karnachuk O."/>
            <person name="Ravin N."/>
        </authorList>
    </citation>
    <scope>NUCLEOTIDE SEQUENCE [LARGE SCALE GENOMIC DNA]</scope>
    <source>
        <strain evidence="3 4">OL</strain>
    </source>
</reference>
<keyword evidence="4" id="KW-1185">Reference proteome</keyword>
<dbReference type="Proteomes" id="UP000186102">
    <property type="component" value="Unassembled WGS sequence"/>
</dbReference>
<evidence type="ECO:0000313" key="3">
    <source>
        <dbReference type="EMBL" id="OLN28238.1"/>
    </source>
</evidence>
<feature type="domain" description="DUF7713" evidence="2">
    <location>
        <begin position="60"/>
        <end position="124"/>
    </location>
</feature>
<accession>A0A1Q8QLT3</accession>
<gene>
    <name evidence="3" type="ORF">DSOL_4136</name>
</gene>
<dbReference type="EMBL" id="MLBF01000045">
    <property type="protein sequence ID" value="OLN28238.1"/>
    <property type="molecule type" value="Genomic_DNA"/>
</dbReference>
<dbReference type="Pfam" id="PF24735">
    <property type="entry name" value="DUF7686"/>
    <property type="match status" value="1"/>
</dbReference>
<feature type="domain" description="DUF7686" evidence="1">
    <location>
        <begin position="1"/>
        <end position="45"/>
    </location>
</feature>
<proteinExistence type="predicted"/>
<organism evidence="3 4">
    <name type="scientific">Desulfosporosinus metallidurans</name>
    <dbReference type="NCBI Taxonomy" id="1888891"/>
    <lineage>
        <taxon>Bacteria</taxon>
        <taxon>Bacillati</taxon>
        <taxon>Bacillota</taxon>
        <taxon>Clostridia</taxon>
        <taxon>Eubacteriales</taxon>
        <taxon>Desulfitobacteriaceae</taxon>
        <taxon>Desulfosporosinus</taxon>
    </lineage>
</organism>
<protein>
    <submittedName>
        <fullName evidence="3">Uncharacterized protein</fullName>
    </submittedName>
</protein>
<comment type="caution">
    <text evidence="3">The sequence shown here is derived from an EMBL/GenBank/DDBJ whole genome shotgun (WGS) entry which is preliminary data.</text>
</comment>
<name>A0A1Q8QLT3_9FIRM</name>
<evidence type="ECO:0000313" key="4">
    <source>
        <dbReference type="Proteomes" id="UP000186102"/>
    </source>
</evidence>
<evidence type="ECO:0000259" key="2">
    <source>
        <dbReference type="Pfam" id="PF24828"/>
    </source>
</evidence>